<dbReference type="GO" id="GO:0044183">
    <property type="term" value="F:protein folding chaperone"/>
    <property type="evidence" value="ECO:0007669"/>
    <property type="project" value="TreeGrafter"/>
</dbReference>
<dbReference type="RefSeq" id="WP_163456670.1">
    <property type="nucleotide sequence ID" value="NZ_JAAGOH010000005.1"/>
</dbReference>
<dbReference type="GO" id="GO:0051082">
    <property type="term" value="F:unfolded protein binding"/>
    <property type="evidence" value="ECO:0007669"/>
    <property type="project" value="InterPro"/>
</dbReference>
<dbReference type="InterPro" id="IPR000397">
    <property type="entry name" value="Heat_shock_Hsp33"/>
</dbReference>
<dbReference type="CDD" id="cd00498">
    <property type="entry name" value="Hsp33"/>
    <property type="match status" value="1"/>
</dbReference>
<protein>
    <submittedName>
        <fullName evidence="6">Hsp33 family molecular chaperone HslO</fullName>
    </submittedName>
</protein>
<dbReference type="GO" id="GO:0005737">
    <property type="term" value="C:cytoplasm"/>
    <property type="evidence" value="ECO:0007669"/>
    <property type="project" value="InterPro"/>
</dbReference>
<dbReference type="Gene3D" id="1.10.287.480">
    <property type="entry name" value="helix hairpin bin"/>
    <property type="match status" value="1"/>
</dbReference>
<keyword evidence="4" id="KW-0143">Chaperone</keyword>
<dbReference type="SUPFAM" id="SSF64397">
    <property type="entry name" value="Hsp33 domain"/>
    <property type="match status" value="1"/>
</dbReference>
<keyword evidence="3" id="KW-1015">Disulfide bond</keyword>
<dbReference type="InterPro" id="IPR016154">
    <property type="entry name" value="Heat_shock_Hsp33_C"/>
</dbReference>
<comment type="caution">
    <text evidence="6">The sequence shown here is derived from an EMBL/GenBank/DDBJ whole genome shotgun (WGS) entry which is preliminary data.</text>
</comment>
<accession>A0A7C9TJS8</accession>
<dbReference type="PANTHER" id="PTHR30111:SF1">
    <property type="entry name" value="33 KDA CHAPERONIN"/>
    <property type="match status" value="1"/>
</dbReference>
<gene>
    <name evidence="6" type="ORF">G3A44_06410</name>
</gene>
<dbReference type="Pfam" id="PF01430">
    <property type="entry name" value="HSP33"/>
    <property type="match status" value="1"/>
</dbReference>
<dbReference type="Gene3D" id="3.90.1280.10">
    <property type="entry name" value="HSP33 redox switch-like"/>
    <property type="match status" value="1"/>
</dbReference>
<evidence type="ECO:0000256" key="1">
    <source>
        <dbReference type="ARBA" id="ARBA00022490"/>
    </source>
</evidence>
<organism evidence="6 7">
    <name type="scientific">Ideonella livida</name>
    <dbReference type="NCBI Taxonomy" id="2707176"/>
    <lineage>
        <taxon>Bacteria</taxon>
        <taxon>Pseudomonadati</taxon>
        <taxon>Pseudomonadota</taxon>
        <taxon>Betaproteobacteria</taxon>
        <taxon>Burkholderiales</taxon>
        <taxon>Sphaerotilaceae</taxon>
        <taxon>Ideonella</taxon>
    </lineage>
</organism>
<dbReference type="Proteomes" id="UP000484255">
    <property type="component" value="Unassembled WGS sequence"/>
</dbReference>
<dbReference type="SUPFAM" id="SSF118352">
    <property type="entry name" value="HSP33 redox switch-like"/>
    <property type="match status" value="1"/>
</dbReference>
<dbReference type="PANTHER" id="PTHR30111">
    <property type="entry name" value="33 KDA CHAPERONIN"/>
    <property type="match status" value="1"/>
</dbReference>
<reference evidence="6 7" key="1">
    <citation type="submission" date="2020-02" db="EMBL/GenBank/DDBJ databases">
        <title>Ideonella bacterium strain TBM-1.</title>
        <authorList>
            <person name="Chen W.-M."/>
        </authorList>
    </citation>
    <scope>NUCLEOTIDE SEQUENCE [LARGE SCALE GENOMIC DNA]</scope>
    <source>
        <strain evidence="6 7">TBM-1</strain>
    </source>
</reference>
<evidence type="ECO:0000256" key="4">
    <source>
        <dbReference type="ARBA" id="ARBA00023186"/>
    </source>
</evidence>
<name>A0A7C9TJS8_9BURK</name>
<dbReference type="PIRSF" id="PIRSF005261">
    <property type="entry name" value="Heat_shock_Hsp33"/>
    <property type="match status" value="1"/>
</dbReference>
<sequence length="317" mass="34104">MSELHKFLFDGLPVRGVLVRLTSDWQELLARRQGEQAFDPAVNQLLGQMAAAVTMMQASIKFKGAVVLQMMGDGPVRLAVAEARSDLSFRATAKVSAPVTGPALDQLLNVRGQGRCALTLDPEDRQPGQQPYQGVVPLAGEDGLALTSVAQALEAYMRRSEQLDTRLVLAANAEVAAGLLIQRVPGEGVGNLGPQAQADGMGQSEDFNRIAMLAGSLTEQELLTLDTQTLLRRLFWEETVSVFEPQTPRFACSCSRERVASMLRSLGREEVESVLAEQGQIDVGCEHCGQHHLFDAVDAAALFAAPGWDGSTGPGRH</sequence>
<dbReference type="AlphaFoldDB" id="A0A7C9TJS8"/>
<dbReference type="Gene3D" id="3.55.30.10">
    <property type="entry name" value="Hsp33 domain"/>
    <property type="match status" value="1"/>
</dbReference>
<keyword evidence="7" id="KW-1185">Reference proteome</keyword>
<proteinExistence type="predicted"/>
<dbReference type="GO" id="GO:0042026">
    <property type="term" value="P:protein refolding"/>
    <property type="evidence" value="ECO:0007669"/>
    <property type="project" value="TreeGrafter"/>
</dbReference>
<evidence type="ECO:0000313" key="7">
    <source>
        <dbReference type="Proteomes" id="UP000484255"/>
    </source>
</evidence>
<dbReference type="InterPro" id="IPR023212">
    <property type="entry name" value="Hsp33_helix_hairpin_bin_dom_sf"/>
</dbReference>
<evidence type="ECO:0000256" key="5">
    <source>
        <dbReference type="ARBA" id="ARBA00023284"/>
    </source>
</evidence>
<evidence type="ECO:0000256" key="2">
    <source>
        <dbReference type="ARBA" id="ARBA00022833"/>
    </source>
</evidence>
<keyword evidence="1" id="KW-0963">Cytoplasm</keyword>
<evidence type="ECO:0000313" key="6">
    <source>
        <dbReference type="EMBL" id="NDY90825.1"/>
    </source>
</evidence>
<dbReference type="InterPro" id="IPR016153">
    <property type="entry name" value="Heat_shock_Hsp33_N"/>
</dbReference>
<dbReference type="EMBL" id="JAAGOH010000005">
    <property type="protein sequence ID" value="NDY90825.1"/>
    <property type="molecule type" value="Genomic_DNA"/>
</dbReference>
<keyword evidence="5" id="KW-0676">Redox-active center</keyword>
<evidence type="ECO:0000256" key="3">
    <source>
        <dbReference type="ARBA" id="ARBA00023157"/>
    </source>
</evidence>
<keyword evidence="2" id="KW-0862">Zinc</keyword>